<protein>
    <submittedName>
        <fullName evidence="3">Uncharacterized protein</fullName>
    </submittedName>
</protein>
<feature type="compositionally biased region" description="Low complexity" evidence="2">
    <location>
        <begin position="57"/>
        <end position="66"/>
    </location>
</feature>
<evidence type="ECO:0000256" key="1">
    <source>
        <dbReference type="SAM" id="Coils"/>
    </source>
</evidence>
<evidence type="ECO:0000256" key="2">
    <source>
        <dbReference type="SAM" id="MobiDB-lite"/>
    </source>
</evidence>
<keyword evidence="4" id="KW-1185">Reference proteome</keyword>
<feature type="coiled-coil region" evidence="1">
    <location>
        <begin position="17"/>
        <end position="44"/>
    </location>
</feature>
<proteinExistence type="predicted"/>
<evidence type="ECO:0000313" key="3">
    <source>
        <dbReference type="EMBL" id="CAE8602570.1"/>
    </source>
</evidence>
<comment type="caution">
    <text evidence="3">The sequence shown here is derived from an EMBL/GenBank/DDBJ whole genome shotgun (WGS) entry which is preliminary data.</text>
</comment>
<dbReference type="Proteomes" id="UP000654075">
    <property type="component" value="Unassembled WGS sequence"/>
</dbReference>
<reference evidence="3" key="1">
    <citation type="submission" date="2021-02" db="EMBL/GenBank/DDBJ databases">
        <authorList>
            <person name="Dougan E. K."/>
            <person name="Rhodes N."/>
            <person name="Thang M."/>
            <person name="Chan C."/>
        </authorList>
    </citation>
    <scope>NUCLEOTIDE SEQUENCE</scope>
</reference>
<dbReference type="AlphaFoldDB" id="A0A813EV40"/>
<name>A0A813EV40_POLGL</name>
<evidence type="ECO:0000313" key="4">
    <source>
        <dbReference type="Proteomes" id="UP000654075"/>
    </source>
</evidence>
<organism evidence="3 4">
    <name type="scientific">Polarella glacialis</name>
    <name type="common">Dinoflagellate</name>
    <dbReference type="NCBI Taxonomy" id="89957"/>
    <lineage>
        <taxon>Eukaryota</taxon>
        <taxon>Sar</taxon>
        <taxon>Alveolata</taxon>
        <taxon>Dinophyceae</taxon>
        <taxon>Suessiales</taxon>
        <taxon>Suessiaceae</taxon>
        <taxon>Polarella</taxon>
    </lineage>
</organism>
<gene>
    <name evidence="3" type="ORF">PGLA1383_LOCUS20807</name>
</gene>
<sequence>MAADGNAGVEIPSVTTAAALKNALDEKDEELRTWRIRCMQAEAEVRALKRGTRHTTDPSTPSSPDSALRPVLDAESRLGEAPQHEVSGQLGKMPELFLQSSAEERQGELETEELRQQLAMKNSTIIQLQADMHREQQLREKSAVEKQRKAAESQQMCREELREMTQRAESLSEQVRKSKKRGTELQAARESAREELARVRAEFLDCEARLHSEASAQVAFELKSEQQSLQAELASSFGALEASEGLGGSEDKVQAAEVVGADSAPTDDEVDGSAERRALEERLAVLGQEASVAPCLEATVRSSANAIASISEGGGAIGPQGDEVAGAVVALSE</sequence>
<dbReference type="EMBL" id="CAJNNV010014437">
    <property type="protein sequence ID" value="CAE8602570.1"/>
    <property type="molecule type" value="Genomic_DNA"/>
</dbReference>
<keyword evidence="1" id="KW-0175">Coiled coil</keyword>
<feature type="region of interest" description="Disordered" evidence="2">
    <location>
        <begin position="168"/>
        <end position="188"/>
    </location>
</feature>
<feature type="non-terminal residue" evidence="3">
    <location>
        <position position="333"/>
    </location>
</feature>
<dbReference type="OrthoDB" id="439494at2759"/>
<feature type="region of interest" description="Disordered" evidence="2">
    <location>
        <begin position="47"/>
        <end position="68"/>
    </location>
</feature>
<accession>A0A813EV40</accession>